<dbReference type="SUPFAM" id="SSF51206">
    <property type="entry name" value="cAMP-binding domain-like"/>
    <property type="match status" value="1"/>
</dbReference>
<dbReference type="GO" id="GO:0005829">
    <property type="term" value="C:cytosol"/>
    <property type="evidence" value="ECO:0007669"/>
    <property type="project" value="TreeGrafter"/>
</dbReference>
<feature type="domain" description="Cyclic nucleotide-binding" evidence="1">
    <location>
        <begin position="15"/>
        <end position="118"/>
    </location>
</feature>
<dbReference type="GO" id="GO:0003700">
    <property type="term" value="F:DNA-binding transcription factor activity"/>
    <property type="evidence" value="ECO:0007669"/>
    <property type="project" value="TreeGrafter"/>
</dbReference>
<evidence type="ECO:0000313" key="2">
    <source>
        <dbReference type="EMBL" id="MBB4144751.1"/>
    </source>
</evidence>
<dbReference type="InterPro" id="IPR014710">
    <property type="entry name" value="RmlC-like_jellyroll"/>
</dbReference>
<dbReference type="InterPro" id="IPR000595">
    <property type="entry name" value="cNMP-bd_dom"/>
</dbReference>
<dbReference type="InterPro" id="IPR050397">
    <property type="entry name" value="Env_Response_Regulators"/>
</dbReference>
<name>A0A7W6LI18_9HYPH</name>
<dbReference type="InterPro" id="IPR018490">
    <property type="entry name" value="cNMP-bd_dom_sf"/>
</dbReference>
<evidence type="ECO:0000313" key="3">
    <source>
        <dbReference type="Proteomes" id="UP000519897"/>
    </source>
</evidence>
<dbReference type="PANTHER" id="PTHR24567:SF68">
    <property type="entry name" value="DNA-BINDING TRANSCRIPTIONAL DUAL REGULATOR CRP"/>
    <property type="match status" value="1"/>
</dbReference>
<comment type="caution">
    <text evidence="2">The sequence shown here is derived from an EMBL/GenBank/DDBJ whole genome shotgun (WGS) entry which is preliminary data.</text>
</comment>
<protein>
    <submittedName>
        <fullName evidence="2">CRP-like cAMP-binding protein</fullName>
    </submittedName>
</protein>
<dbReference type="PANTHER" id="PTHR24567">
    <property type="entry name" value="CRP FAMILY TRANSCRIPTIONAL REGULATORY PROTEIN"/>
    <property type="match status" value="1"/>
</dbReference>
<organism evidence="2 3">
    <name type="scientific">Rhizobium rhizoryzae</name>
    <dbReference type="NCBI Taxonomy" id="451876"/>
    <lineage>
        <taxon>Bacteria</taxon>
        <taxon>Pseudomonadati</taxon>
        <taxon>Pseudomonadota</taxon>
        <taxon>Alphaproteobacteria</taxon>
        <taxon>Hyphomicrobiales</taxon>
        <taxon>Rhizobiaceae</taxon>
        <taxon>Rhizobium/Agrobacterium group</taxon>
        <taxon>Rhizobium</taxon>
    </lineage>
</organism>
<dbReference type="EMBL" id="JACIEC010000004">
    <property type="protein sequence ID" value="MBB4144751.1"/>
    <property type="molecule type" value="Genomic_DNA"/>
</dbReference>
<keyword evidence="3" id="KW-1185">Reference proteome</keyword>
<reference evidence="2 3" key="1">
    <citation type="submission" date="2020-08" db="EMBL/GenBank/DDBJ databases">
        <title>Genomic Encyclopedia of Type Strains, Phase IV (KMG-IV): sequencing the most valuable type-strain genomes for metagenomic binning, comparative biology and taxonomic classification.</title>
        <authorList>
            <person name="Goeker M."/>
        </authorList>
    </citation>
    <scope>NUCLEOTIDE SEQUENCE [LARGE SCALE GENOMIC DNA]</scope>
    <source>
        <strain evidence="2 3">DSM 29514</strain>
    </source>
</reference>
<dbReference type="PROSITE" id="PS50042">
    <property type="entry name" value="CNMP_BINDING_3"/>
    <property type="match status" value="1"/>
</dbReference>
<accession>A0A7W6LI18</accession>
<sequence>MALSDDIQLLAQVPLFQGLDSDQLRLIAFGAERRNIQKGQALFREHSPAECAFVVSRGHFDLYVENRAGELEFRDRAGPGTLLSELALVTMVERKFTAIASDEGEVVRIPRTLFHRLLEEYPQVASLLESRIRQNIVELALAATRMAGRFT</sequence>
<dbReference type="SMART" id="SM00100">
    <property type="entry name" value="cNMP"/>
    <property type="match status" value="1"/>
</dbReference>
<dbReference type="Gene3D" id="2.60.120.10">
    <property type="entry name" value="Jelly Rolls"/>
    <property type="match status" value="1"/>
</dbReference>
<dbReference type="Proteomes" id="UP000519897">
    <property type="component" value="Unassembled WGS sequence"/>
</dbReference>
<proteinExistence type="predicted"/>
<gene>
    <name evidence="2" type="ORF">GGQ72_003308</name>
</gene>
<dbReference type="AlphaFoldDB" id="A0A7W6LI18"/>
<dbReference type="Pfam" id="PF00027">
    <property type="entry name" value="cNMP_binding"/>
    <property type="match status" value="1"/>
</dbReference>
<evidence type="ECO:0000259" key="1">
    <source>
        <dbReference type="PROSITE" id="PS50042"/>
    </source>
</evidence>
<dbReference type="RefSeq" id="WP_165134037.1">
    <property type="nucleotide sequence ID" value="NZ_CP049250.1"/>
</dbReference>
<dbReference type="CDD" id="cd00038">
    <property type="entry name" value="CAP_ED"/>
    <property type="match status" value="1"/>
</dbReference>